<dbReference type="GO" id="GO:0003677">
    <property type="term" value="F:DNA binding"/>
    <property type="evidence" value="ECO:0007669"/>
    <property type="project" value="UniProtKB-KW"/>
</dbReference>
<dbReference type="Gene3D" id="3.10.20.370">
    <property type="match status" value="1"/>
</dbReference>
<comment type="similarity">
    <text evidence="2">Belongs to the beta type-B retroviral polymerase family. HERV class-II K(HML-2) pol subfamily.</text>
</comment>
<feature type="compositionally biased region" description="Basic and acidic residues" evidence="21">
    <location>
        <begin position="2397"/>
        <end position="2406"/>
    </location>
</feature>
<evidence type="ECO:0000256" key="2">
    <source>
        <dbReference type="ARBA" id="ARBA00010879"/>
    </source>
</evidence>
<keyword evidence="13" id="KW-0694">RNA-binding</keyword>
<dbReference type="PROSITE" id="PS50175">
    <property type="entry name" value="ASP_PROT_RETROV"/>
    <property type="match status" value="1"/>
</dbReference>
<dbReference type="InterPro" id="IPR001969">
    <property type="entry name" value="Aspartic_peptidase_AS"/>
</dbReference>
<feature type="compositionally biased region" description="Acidic residues" evidence="21">
    <location>
        <begin position="2347"/>
        <end position="2358"/>
    </location>
</feature>
<keyword evidence="8" id="KW-0540">Nuclease</keyword>
<dbReference type="GO" id="GO:0008270">
    <property type="term" value="F:zinc ion binding"/>
    <property type="evidence" value="ECO:0007669"/>
    <property type="project" value="UniProtKB-KW"/>
</dbReference>
<dbReference type="GO" id="GO:0015074">
    <property type="term" value="P:DNA integration"/>
    <property type="evidence" value="ECO:0007669"/>
    <property type="project" value="UniProtKB-KW"/>
</dbReference>
<keyword evidence="15" id="KW-0695">RNA-directed DNA polymerase</keyword>
<evidence type="ECO:0000256" key="1">
    <source>
        <dbReference type="ARBA" id="ARBA00002884"/>
    </source>
</evidence>
<evidence type="ECO:0000256" key="9">
    <source>
        <dbReference type="ARBA" id="ARBA00022750"/>
    </source>
</evidence>
<dbReference type="PANTHER" id="PTHR37984">
    <property type="entry name" value="PROTEIN CBG26694"/>
    <property type="match status" value="1"/>
</dbReference>
<dbReference type="CDD" id="cd09273">
    <property type="entry name" value="RNase_HI_RT_Bel"/>
    <property type="match status" value="1"/>
</dbReference>
<evidence type="ECO:0000259" key="22">
    <source>
        <dbReference type="PROSITE" id="PS50158"/>
    </source>
</evidence>
<dbReference type="InterPro" id="IPR043502">
    <property type="entry name" value="DNA/RNA_pol_sf"/>
</dbReference>
<dbReference type="Pfam" id="PF17919">
    <property type="entry name" value="RT_RNaseH_2"/>
    <property type="match status" value="1"/>
</dbReference>
<evidence type="ECO:0000256" key="11">
    <source>
        <dbReference type="ARBA" id="ARBA00022801"/>
    </source>
</evidence>
<keyword evidence="18" id="KW-0511">Multifunctional enzyme</keyword>
<feature type="compositionally biased region" description="Basic and acidic residues" evidence="21">
    <location>
        <begin position="2322"/>
        <end position="2346"/>
    </location>
</feature>
<keyword evidence="9" id="KW-0064">Aspartyl protease</keyword>
<feature type="region of interest" description="Disordered" evidence="21">
    <location>
        <begin position="2268"/>
        <end position="2492"/>
    </location>
</feature>
<evidence type="ECO:0000256" key="7">
    <source>
        <dbReference type="ARBA" id="ARBA00022695"/>
    </source>
</evidence>
<dbReference type="Pfam" id="PF00665">
    <property type="entry name" value="rve"/>
    <property type="match status" value="1"/>
</dbReference>
<feature type="compositionally biased region" description="Basic and acidic residues" evidence="21">
    <location>
        <begin position="2432"/>
        <end position="2456"/>
    </location>
</feature>
<dbReference type="SUPFAM" id="SSF50630">
    <property type="entry name" value="Acid proteases"/>
    <property type="match status" value="1"/>
</dbReference>
<dbReference type="GO" id="GO:0003723">
    <property type="term" value="F:RNA binding"/>
    <property type="evidence" value="ECO:0007669"/>
    <property type="project" value="UniProtKB-KW"/>
</dbReference>
<dbReference type="GO" id="GO:0003964">
    <property type="term" value="F:RNA-directed DNA polymerase activity"/>
    <property type="evidence" value="ECO:0007669"/>
    <property type="project" value="UniProtKB-KW"/>
</dbReference>
<evidence type="ECO:0000256" key="5">
    <source>
        <dbReference type="ARBA" id="ARBA00022670"/>
    </source>
</evidence>
<dbReference type="InterPro" id="IPR041588">
    <property type="entry name" value="Integrase_H2C2"/>
</dbReference>
<dbReference type="SUPFAM" id="SSF56672">
    <property type="entry name" value="DNA/RNA polymerases"/>
    <property type="match status" value="1"/>
</dbReference>
<comment type="caution">
    <text evidence="27">The sequence shown here is derived from an EMBL/GenBank/DDBJ whole genome shotgun (WGS) entry which is preliminary data.</text>
</comment>
<reference evidence="27" key="1">
    <citation type="journal article" date="2022" name="bioRxiv">
        <title>Sequencing and chromosome-scale assembly of the giantPleurodeles waltlgenome.</title>
        <authorList>
            <person name="Brown T."/>
            <person name="Elewa A."/>
            <person name="Iarovenko S."/>
            <person name="Subramanian E."/>
            <person name="Araus A.J."/>
            <person name="Petzold A."/>
            <person name="Susuki M."/>
            <person name="Suzuki K.-i.T."/>
            <person name="Hayashi T."/>
            <person name="Toyoda A."/>
            <person name="Oliveira C."/>
            <person name="Osipova E."/>
            <person name="Leigh N.D."/>
            <person name="Simon A."/>
            <person name="Yun M.H."/>
        </authorList>
    </citation>
    <scope>NUCLEOTIDE SEQUENCE</scope>
    <source>
        <strain evidence="27">20211129_DDA</strain>
        <tissue evidence="27">Liver</tissue>
    </source>
</reference>
<evidence type="ECO:0000313" key="27">
    <source>
        <dbReference type="EMBL" id="KAJ1099711.1"/>
    </source>
</evidence>
<keyword evidence="20" id="KW-0863">Zinc-finger</keyword>
<dbReference type="Pfam" id="PF18697">
    <property type="entry name" value="MLVIN_C"/>
    <property type="match status" value="1"/>
</dbReference>
<keyword evidence="20" id="KW-0479">Metal-binding</keyword>
<dbReference type="InterPro" id="IPR041577">
    <property type="entry name" value="RT_RNaseH_2"/>
</dbReference>
<feature type="compositionally biased region" description="Acidic residues" evidence="21">
    <location>
        <begin position="2307"/>
        <end position="2321"/>
    </location>
</feature>
<dbReference type="PROSITE" id="PS50994">
    <property type="entry name" value="INTEGRASE"/>
    <property type="match status" value="1"/>
</dbReference>
<dbReference type="Gene3D" id="1.10.340.70">
    <property type="match status" value="1"/>
</dbReference>
<dbReference type="Pfam" id="PF00078">
    <property type="entry name" value="RVT_1"/>
    <property type="match status" value="1"/>
</dbReference>
<dbReference type="PROSITE" id="PS50879">
    <property type="entry name" value="RNASE_H_1"/>
    <property type="match status" value="1"/>
</dbReference>
<dbReference type="Gene3D" id="2.40.70.10">
    <property type="entry name" value="Acid Proteases"/>
    <property type="match status" value="1"/>
</dbReference>
<dbReference type="Gene3D" id="3.10.10.10">
    <property type="entry name" value="HIV Type 1 Reverse Transcriptase, subunit A, domain 1"/>
    <property type="match status" value="1"/>
</dbReference>
<dbReference type="SMART" id="SM00343">
    <property type="entry name" value="ZnF_C2HC"/>
    <property type="match status" value="1"/>
</dbReference>
<dbReference type="EMBL" id="JANPWB010000014">
    <property type="protein sequence ID" value="KAJ1099711.1"/>
    <property type="molecule type" value="Genomic_DNA"/>
</dbReference>
<feature type="domain" description="CCHC-type" evidence="22">
    <location>
        <begin position="909"/>
        <end position="923"/>
    </location>
</feature>
<evidence type="ECO:0000259" key="24">
    <source>
        <dbReference type="PROSITE" id="PS50878"/>
    </source>
</evidence>
<dbReference type="Gene3D" id="3.30.420.10">
    <property type="entry name" value="Ribonuclease H-like superfamily/Ribonuclease H"/>
    <property type="match status" value="2"/>
</dbReference>
<dbReference type="Pfam" id="PF00098">
    <property type="entry name" value="zf-CCHC"/>
    <property type="match status" value="1"/>
</dbReference>
<dbReference type="SUPFAM" id="SSF57756">
    <property type="entry name" value="Retrovirus zinc finger-like domains"/>
    <property type="match status" value="1"/>
</dbReference>
<dbReference type="InterPro" id="IPR036397">
    <property type="entry name" value="RNaseH_sf"/>
</dbReference>
<feature type="domain" description="Reverse transcriptase" evidence="24">
    <location>
        <begin position="1275"/>
        <end position="1458"/>
    </location>
</feature>
<evidence type="ECO:0000256" key="3">
    <source>
        <dbReference type="ARBA" id="ARBA00012180"/>
    </source>
</evidence>
<evidence type="ECO:0000256" key="17">
    <source>
        <dbReference type="ARBA" id="ARBA00023172"/>
    </source>
</evidence>
<dbReference type="Pfam" id="PF00075">
    <property type="entry name" value="RNase_H"/>
    <property type="match status" value="1"/>
</dbReference>
<keyword evidence="7" id="KW-0548">Nucleotidyltransferase</keyword>
<name>A0AAV7M7D4_PLEWA</name>
<evidence type="ECO:0000256" key="21">
    <source>
        <dbReference type="SAM" id="MobiDB-lite"/>
    </source>
</evidence>
<keyword evidence="11" id="KW-0378">Hydrolase</keyword>
<dbReference type="GO" id="GO:0004523">
    <property type="term" value="F:RNA-DNA hybrid ribonuclease activity"/>
    <property type="evidence" value="ECO:0007669"/>
    <property type="project" value="UniProtKB-EC"/>
</dbReference>
<dbReference type="GO" id="GO:0004190">
    <property type="term" value="F:aspartic-type endopeptidase activity"/>
    <property type="evidence" value="ECO:0007669"/>
    <property type="project" value="UniProtKB-KW"/>
</dbReference>
<keyword evidence="12" id="KW-0460">Magnesium</keyword>
<dbReference type="InterPro" id="IPR043128">
    <property type="entry name" value="Rev_trsase/Diguanyl_cyclase"/>
</dbReference>
<feature type="region of interest" description="Disordered" evidence="21">
    <location>
        <begin position="584"/>
        <end position="603"/>
    </location>
</feature>
<dbReference type="GO" id="GO:0006508">
    <property type="term" value="P:proteolysis"/>
    <property type="evidence" value="ECO:0007669"/>
    <property type="project" value="UniProtKB-KW"/>
</dbReference>
<dbReference type="InterPro" id="IPR036875">
    <property type="entry name" value="Znf_CCHC_sf"/>
</dbReference>
<dbReference type="PROSITE" id="PS50158">
    <property type="entry name" value="ZF_CCHC"/>
    <property type="match status" value="1"/>
</dbReference>
<evidence type="ECO:0000259" key="26">
    <source>
        <dbReference type="PROSITE" id="PS50994"/>
    </source>
</evidence>
<dbReference type="Proteomes" id="UP001066276">
    <property type="component" value="Chromosome 10"/>
</dbReference>
<dbReference type="FunFam" id="3.30.70.270:FF:000020">
    <property type="entry name" value="Transposon Tf2-6 polyprotein-like Protein"/>
    <property type="match status" value="1"/>
</dbReference>
<evidence type="ECO:0000256" key="12">
    <source>
        <dbReference type="ARBA" id="ARBA00022842"/>
    </source>
</evidence>
<dbReference type="Gene3D" id="3.30.70.270">
    <property type="match status" value="2"/>
</dbReference>
<dbReference type="InterPro" id="IPR050951">
    <property type="entry name" value="Retrovirus_Pol_polyprotein"/>
</dbReference>
<dbReference type="InterPro" id="IPR001584">
    <property type="entry name" value="Integrase_cat-core"/>
</dbReference>
<keyword evidence="28" id="KW-1185">Reference proteome</keyword>
<sequence length="2537" mass="283515">MKGETYIKASVGEETPPEGTPAYIVMEEKGVAPCLWLKQWHKWTEKHGSVAFPIHGTFNIRVLENLRFTMYDMKVPPRPAQFEALAIWELMARQQQKNKFETRMRKVEKTLADARWDNAQKVWRSDVLQGIKLFPAITKDEEETGKKATCKTDRKSSKDREDEEKLRKEEELEDEELIMELLNDRPPPYAENGRGPSTSSAPPASVQNRETQNTGVPSGSKDPNLLLTPQIPQIRRMYPDVPVLKPAEHYQPQMPGYYSSDNSGGMILDPTVRGVQNGYNPTMAQAESTQFMMPQKQMQGGNVHAQMTGSQMGMPAMMAHNMGMNMPQNMGNGQNPDAISLPITVGPVVPLYSQPNLGMSSQGQMLQNGTERRCIENTPGITPIVAQPTGSGSLMEFSPVCAQSTLVRSSPPLIIPLTSNTEKLPQPSMAVDVNATLMGVNAQQLTQWFNSLNSTQSSDSGKGDDYLSRMRLNMEAQELVEGNMGVNRLESYTEEELRYLCPKITKEVNKVHKSLQEVADRNGIDIGKTKHLSRSYRLDFGTTDFEHMRSAGMKAHLRELLQSAQVWRCLDKWESRWVKRKDKRRDSATEHNEKRPQSSDTVTMLPMRETAGGKLVHVPWHRSDIQSFTNDFPKLREKPIEWYQQTDRFVKLAKCLWEDLNTLFEIVVPADLWEDCKRAVGWPTSEPERDRETGAPSPMVMCLYYKVIEHLKTKVAAKNVDWQKIDRTAQEAKESIHSYYERLLKAFKNYSGTEAIETKDMLHFVFRFVEGLRPDISQMIKSHLICWQSKPIDEVLTYAKYCSDEIEVKQKKLKEKVMMMQLKAAQTGLQGLQGLQGLPGMQGFQQQVPQQQPQLQGGMVFQQQQPQLQGNMAFQPQGRGRGRGGFVNNGPDLNTVVTGVQAMKKVMPCHACGNVGHWKRECPMVVQEGAGAGVGVGQQNNDVNAFQTTRGPKMRGPNPNFQTMNQLQGLQPMQPQQMQMPRVQMTQMQPMQQQLPMVPNQQMQIPLAPMSQQHMMVPPQVTGQVMSTNGTVQQFPLHSESGINNVWESESSEEEGDCVLAASLEVDQRGPYVEGRVMGHRVSFLVDTGATRSTVKSSEVPNLPLSGRTVQVVGVANRHLTNPITDPIPVNIGNYQGVHQFVVCDSSPIALLGRDLLCKLGCSIMCSNEGITIQTSSDGEEEDSIEGDEIETVDEEYPLICLLPMITEEDIPAELRETVGEKVWDMTGKEVGLMKGVEPVKVMVKPNAIFPQTPQYHMPQDTLMKVAQLIDEFVKQGVLKEVLSSPCNSPIMGLMKPSGKVRLVQDLRKINDIIIKCCPVVPNPAVIMFQIPCEAEWFSVIDLSQAFFSVPLHEDSQFLFCFKFLDRVYSWCRIPQGFSESPSIFNQVLKKDLEELELPFESTLVQYIDDLLVASKTESGCTADTIALLNHLGGNGHKVSPSKLQFCQKKVKYLGHQIEKGSRKIMKERITSVLQMSPPKTRKDVRKFLGMVGYCRQWIPNFSSLAKPLLKLTQKDALDEIELRGDEMDAFVELKECMCRAPALGMPDYTKPFTLFCHERDACSLSVLTQAHGGVNRPVAYFSATLDPVAAALPGCLRAVAAVGISLTQSEGIVMGHPVTVMVPHSVEILLTRSRTQHMTGARLTRYETTILGSPNVQLKRCTTLNPATLLPGENAEIENAVDVVHDCLQVTEFCTKPRPDIKDTKLDENDQILFVDGSCLRDWVGILKAGYAVCTVTGVLEAGWLQGVYSAQVAELVALTRACQLSALMKVTIYTDSQYGFGIVHDFGQLWSQRGFLTSSGSPVKNGERIRELLHAIQVPAEVAVVKCSAHTKGQDYVSLGNAYADQVARFCALNCILLRDDWNTISEPELEPAEAFALKVVDTIEELKALQSNVREDERDSWIKSQCIKRQDELWVSHEGKFVLPNSLLSQLARFYHGQAHLGRDAMIRLFKTDWFNPRFRQAAEAVCHRCVTCQQMNPGKGTVVNASHIGRASGPFSRMQMDFIEMPVHGGLRYVLVIVCIFSHWIEAYPTRRNDSLTVAKLLLRELIPRFRFPISLESDRGSHFNNEVMKLLCEALNIEQKLHCSYRPEASGLVEQMNGTLKSRMAKICASTNLKWPDALPLVLMSMRNTPDRKTGLSPHEILMGRAMRLPAVPANMLLNITDDMVLDYCKGLADVVRSFSHQVEATTLPPIQGPGHALKAGDWVVIKKHVRKSCLEPRWKGPFQVILTTTTAVKCAGVPNWIHASHTKKVLCPTDEEVEALKLPVPDKTVPSAGTEQKQTESEQATAGEKEILLENEGSDSLGEDQGESSDSDDEAAGDKEPEAAEGSKEPEAAEGDKEPEAAESDTEPEESNGDERLEESEKAGEPEQKGAFPETDDTEEEKENVTDSPEGGDKEERNERAQTSTERIAGPSNGHGAKRRLSISPIKEKGKEGLNEGGRPKVKEKRKEVTVVEQSSSEEKDLAKEESASEAESKREAKLKRKRIPNKRYSGPEWAYAVNDDWTDEFVSLSIENEEEEEIPIEKKSFIDSVD</sequence>
<feature type="compositionally biased region" description="Polar residues" evidence="21">
    <location>
        <begin position="195"/>
        <end position="217"/>
    </location>
</feature>
<accession>A0AAV7M7D4</accession>
<dbReference type="PANTHER" id="PTHR37984:SF5">
    <property type="entry name" value="PROTEIN NYNRIN-LIKE"/>
    <property type="match status" value="1"/>
</dbReference>
<evidence type="ECO:0000256" key="16">
    <source>
        <dbReference type="ARBA" id="ARBA00023125"/>
    </source>
</evidence>
<dbReference type="InterPro" id="IPR002156">
    <property type="entry name" value="RNaseH_domain"/>
</dbReference>
<evidence type="ECO:0000313" key="28">
    <source>
        <dbReference type="Proteomes" id="UP001066276"/>
    </source>
</evidence>
<dbReference type="EC" id="3.1.26.4" evidence="3"/>
<keyword evidence="20" id="KW-0862">Zinc</keyword>
<evidence type="ECO:0000256" key="8">
    <source>
        <dbReference type="ARBA" id="ARBA00022722"/>
    </source>
</evidence>
<dbReference type="InterPro" id="IPR001995">
    <property type="entry name" value="Peptidase_A2_cat"/>
</dbReference>
<feature type="compositionally biased region" description="Basic and acidic residues" evidence="21">
    <location>
        <begin position="144"/>
        <end position="170"/>
    </location>
</feature>
<dbReference type="InterPro" id="IPR018061">
    <property type="entry name" value="Retropepsins"/>
</dbReference>
<dbReference type="InterPro" id="IPR021109">
    <property type="entry name" value="Peptidase_aspartic_dom_sf"/>
</dbReference>
<keyword evidence="5" id="KW-0645">Protease</keyword>
<feature type="region of interest" description="Disordered" evidence="21">
    <location>
        <begin position="142"/>
        <end position="225"/>
    </location>
</feature>
<feature type="domain" description="RNase H type-1" evidence="25">
    <location>
        <begin position="1708"/>
        <end position="1855"/>
    </location>
</feature>
<evidence type="ECO:0000256" key="10">
    <source>
        <dbReference type="ARBA" id="ARBA00022759"/>
    </source>
</evidence>
<evidence type="ECO:0000256" key="15">
    <source>
        <dbReference type="ARBA" id="ARBA00022918"/>
    </source>
</evidence>
<dbReference type="PROSITE" id="PS00141">
    <property type="entry name" value="ASP_PROTEASE"/>
    <property type="match status" value="1"/>
</dbReference>
<evidence type="ECO:0000259" key="23">
    <source>
        <dbReference type="PROSITE" id="PS50175"/>
    </source>
</evidence>
<comment type="function">
    <text evidence="1">Catalyzes viral DNA integration into the host chromosome, by performing a series of DNA cutting and joining reactions. This enzyme activity takes place after virion entry into a cell and reverse transcription of the RNA genome in dsDNA. The first step in the integration process is 3' processing. This step requires a complex comprising the viral genome, matrix protein and integrase. This complex is called the pre-integration complex (PIC). The integrase protein removes 2 nucleotides from each 3' end of the viral DNA, leaving recessed CA OH's at the 3' ends. In the second step that requires cell division, the PIC enters cell nucleus. In the third step, termed strand transfer, the integrase protein joins the previously processed 3' ends to the 5' ends of strands of target cellular DNA at the site of integration. The last step is viral DNA integration into host chromosome.</text>
</comment>
<evidence type="ECO:0000256" key="6">
    <source>
        <dbReference type="ARBA" id="ARBA00022679"/>
    </source>
</evidence>
<evidence type="ECO:0000256" key="18">
    <source>
        <dbReference type="ARBA" id="ARBA00023268"/>
    </source>
</evidence>
<dbReference type="GO" id="GO:0006310">
    <property type="term" value="P:DNA recombination"/>
    <property type="evidence" value="ECO:0007669"/>
    <property type="project" value="UniProtKB-KW"/>
</dbReference>
<dbReference type="Pfam" id="PF17921">
    <property type="entry name" value="Integrase_H2C2"/>
    <property type="match status" value="1"/>
</dbReference>
<feature type="compositionally biased region" description="Basic residues" evidence="21">
    <location>
        <begin position="2483"/>
        <end position="2492"/>
    </location>
</feature>
<evidence type="ECO:0000256" key="13">
    <source>
        <dbReference type="ARBA" id="ARBA00022884"/>
    </source>
</evidence>
<gene>
    <name evidence="27" type="ORF">NDU88_004810</name>
</gene>
<evidence type="ECO:0000256" key="19">
    <source>
        <dbReference type="ARBA" id="ARBA00039658"/>
    </source>
</evidence>
<keyword evidence="6" id="KW-0808">Transferase</keyword>
<proteinExistence type="inferred from homology"/>
<keyword evidence="10" id="KW-0255">Endonuclease</keyword>
<dbReference type="PROSITE" id="PS50878">
    <property type="entry name" value="RT_POL"/>
    <property type="match status" value="1"/>
</dbReference>
<dbReference type="InterPro" id="IPR040643">
    <property type="entry name" value="MLVIN_C"/>
</dbReference>
<feature type="compositionally biased region" description="Basic and acidic residues" evidence="21">
    <location>
        <begin position="584"/>
        <end position="597"/>
    </location>
</feature>
<dbReference type="InterPro" id="IPR000477">
    <property type="entry name" value="RT_dom"/>
</dbReference>
<keyword evidence="16" id="KW-0238">DNA-binding</keyword>
<keyword evidence="17" id="KW-0233">DNA recombination</keyword>
<organism evidence="27 28">
    <name type="scientific">Pleurodeles waltl</name>
    <name type="common">Iberian ribbed newt</name>
    <dbReference type="NCBI Taxonomy" id="8319"/>
    <lineage>
        <taxon>Eukaryota</taxon>
        <taxon>Metazoa</taxon>
        <taxon>Chordata</taxon>
        <taxon>Craniata</taxon>
        <taxon>Vertebrata</taxon>
        <taxon>Euteleostomi</taxon>
        <taxon>Amphibia</taxon>
        <taxon>Batrachia</taxon>
        <taxon>Caudata</taxon>
        <taxon>Salamandroidea</taxon>
        <taxon>Salamandridae</taxon>
        <taxon>Pleurodelinae</taxon>
        <taxon>Pleurodeles</taxon>
    </lineage>
</organism>
<evidence type="ECO:0000259" key="25">
    <source>
        <dbReference type="PROSITE" id="PS50879"/>
    </source>
</evidence>
<protein>
    <recommendedName>
        <fullName evidence="4">Gag-Pol polyprotein</fullName>
        <ecNumber evidence="3">3.1.26.4</ecNumber>
    </recommendedName>
    <alternativeName>
        <fullName evidence="19">Gypsy retrotransposon integrase-like protein 1</fullName>
    </alternativeName>
</protein>
<evidence type="ECO:0000256" key="20">
    <source>
        <dbReference type="PROSITE-ProRule" id="PRU00047"/>
    </source>
</evidence>
<dbReference type="SUPFAM" id="SSF53098">
    <property type="entry name" value="Ribonuclease H-like"/>
    <property type="match status" value="2"/>
</dbReference>
<dbReference type="Gene3D" id="2.30.30.850">
    <property type="match status" value="1"/>
</dbReference>
<evidence type="ECO:0000256" key="14">
    <source>
        <dbReference type="ARBA" id="ARBA00022908"/>
    </source>
</evidence>
<feature type="compositionally biased region" description="Polar residues" evidence="21">
    <location>
        <begin position="2277"/>
        <end position="2290"/>
    </location>
</feature>
<dbReference type="InterPro" id="IPR012337">
    <property type="entry name" value="RNaseH-like_sf"/>
</dbReference>
<evidence type="ECO:0000256" key="4">
    <source>
        <dbReference type="ARBA" id="ARBA00018735"/>
    </source>
</evidence>
<feature type="compositionally biased region" description="Basic and acidic residues" evidence="21">
    <location>
        <begin position="2463"/>
        <end position="2482"/>
    </location>
</feature>
<feature type="domain" description="Integrase catalytic" evidence="26">
    <location>
        <begin position="1994"/>
        <end position="2151"/>
    </location>
</feature>
<dbReference type="Pfam" id="PF00077">
    <property type="entry name" value="RVP"/>
    <property type="match status" value="1"/>
</dbReference>
<dbReference type="InterPro" id="IPR001878">
    <property type="entry name" value="Znf_CCHC"/>
</dbReference>
<feature type="compositionally biased region" description="Basic and acidic residues" evidence="21">
    <location>
        <begin position="2359"/>
        <end position="2374"/>
    </location>
</feature>
<feature type="domain" description="Peptidase A2" evidence="23">
    <location>
        <begin position="1082"/>
        <end position="1156"/>
    </location>
</feature>
<keyword evidence="14" id="KW-0229">DNA integration</keyword>